<dbReference type="Proteomes" id="UP000199323">
    <property type="component" value="Unassembled WGS sequence"/>
</dbReference>
<evidence type="ECO:0000313" key="1">
    <source>
        <dbReference type="EMBL" id="SFE29007.1"/>
    </source>
</evidence>
<dbReference type="CDD" id="cd09727">
    <property type="entry name" value="Cas6_I-E"/>
    <property type="match status" value="1"/>
</dbReference>
<name>A0A1I1ZBE7_9ACTN</name>
<sequence length="233" mass="26060">MHLTRFRLNTARREGRELLGSPHRMHAAVAMSFPQLPARDGSGPRVLWRIDRNSTAEVVLFIVSPSRPDLTHLVEQAGWPAASDTPGWQTYDYGSFLDRLSAGSTWTFRLTANPVHSIRRTDDEPRKRTAHLTARYQTAWLLDRQESSGFAVAEKPPAARMLEHGDELQLVVRDKRDLRFAKAAERRTVSLTSITYDGRLTVTDPVALRRTLTQGLGKAKAYGCGLMTLAPVG</sequence>
<accession>A0A1I1ZBE7</accession>
<evidence type="ECO:0000313" key="2">
    <source>
        <dbReference type="Proteomes" id="UP000199323"/>
    </source>
</evidence>
<keyword evidence="2" id="KW-1185">Reference proteome</keyword>
<dbReference type="Gene3D" id="3.30.70.1200">
    <property type="entry name" value="Crispr-associated protein, domain 1"/>
    <property type="match status" value="1"/>
</dbReference>
<dbReference type="InterPro" id="IPR010179">
    <property type="entry name" value="CRISPR-assoc_prot_Cse3"/>
</dbReference>
<dbReference type="NCBIfam" id="TIGR01907">
    <property type="entry name" value="casE_Cse3"/>
    <property type="match status" value="1"/>
</dbReference>
<organism evidence="1 2">
    <name type="scientific">Actinacidiphila alni</name>
    <dbReference type="NCBI Taxonomy" id="380248"/>
    <lineage>
        <taxon>Bacteria</taxon>
        <taxon>Bacillati</taxon>
        <taxon>Actinomycetota</taxon>
        <taxon>Actinomycetes</taxon>
        <taxon>Kitasatosporales</taxon>
        <taxon>Streptomycetaceae</taxon>
        <taxon>Actinacidiphila</taxon>
    </lineage>
</organism>
<proteinExistence type="predicted"/>
<dbReference type="RefSeq" id="WP_093712056.1">
    <property type="nucleotide sequence ID" value="NZ_FONG01000002.1"/>
</dbReference>
<reference evidence="1 2" key="1">
    <citation type="submission" date="2016-10" db="EMBL/GenBank/DDBJ databases">
        <authorList>
            <person name="de Groot N.N."/>
        </authorList>
    </citation>
    <scope>NUCLEOTIDE SEQUENCE [LARGE SCALE GENOMIC DNA]</scope>
    <source>
        <strain evidence="1 2">CGMCC 4.3510</strain>
    </source>
</reference>
<dbReference type="Pfam" id="PF08798">
    <property type="entry name" value="CRISPR_assoc"/>
    <property type="match status" value="1"/>
</dbReference>
<dbReference type="AlphaFoldDB" id="A0A1I1ZBE7"/>
<dbReference type="EMBL" id="FONG01000002">
    <property type="protein sequence ID" value="SFE29007.1"/>
    <property type="molecule type" value="Genomic_DNA"/>
</dbReference>
<dbReference type="Gene3D" id="3.30.70.1210">
    <property type="entry name" value="Crispr-associated protein, domain 2"/>
    <property type="match status" value="1"/>
</dbReference>
<dbReference type="OrthoDB" id="9795689at2"/>
<gene>
    <name evidence="1" type="ORF">SAMN05216251_102390</name>
</gene>
<dbReference type="SUPFAM" id="SSF117987">
    <property type="entry name" value="CRISPR-associated protein"/>
    <property type="match status" value="2"/>
</dbReference>
<dbReference type="STRING" id="380248.SAMN05216251_102390"/>
<dbReference type="SMART" id="SM01101">
    <property type="entry name" value="CRISPR_assoc"/>
    <property type="match status" value="1"/>
</dbReference>
<protein>
    <submittedName>
        <fullName evidence="1">CRISPR system Cascade subunit CasE</fullName>
    </submittedName>
</protein>